<feature type="chain" id="PRO_5021314071" evidence="1">
    <location>
        <begin position="19"/>
        <end position="87"/>
    </location>
</feature>
<dbReference type="Ensembl" id="ENSHHUT00000052722.1">
    <property type="protein sequence ID" value="ENSHHUP00000050915.1"/>
    <property type="gene ID" value="ENSHHUG00000030674.1"/>
</dbReference>
<reference evidence="2" key="3">
    <citation type="submission" date="2025-09" db="UniProtKB">
        <authorList>
            <consortium name="Ensembl"/>
        </authorList>
    </citation>
    <scope>IDENTIFICATION</scope>
</reference>
<sequence length="87" mass="9402">MGICGYFVAPWKCLVVIGVRLLFLVPAGVPARSGDSFSKDNITVRQGDSAVLNRTQEPALNECRQPAAACCHSANHQMRRGEEVTEG</sequence>
<feature type="signal peptide" evidence="1">
    <location>
        <begin position="1"/>
        <end position="18"/>
    </location>
</feature>
<name>A0A4W5NNQ0_9TELE</name>
<keyword evidence="1" id="KW-0732">Signal</keyword>
<reference evidence="3" key="1">
    <citation type="submission" date="2018-06" db="EMBL/GenBank/DDBJ databases">
        <title>Genome assembly of Danube salmon.</title>
        <authorList>
            <person name="Macqueen D.J."/>
            <person name="Gundappa M.K."/>
        </authorList>
    </citation>
    <scope>NUCLEOTIDE SEQUENCE [LARGE SCALE GENOMIC DNA]</scope>
</reference>
<evidence type="ECO:0000313" key="2">
    <source>
        <dbReference type="Ensembl" id="ENSHHUP00000050915.1"/>
    </source>
</evidence>
<proteinExistence type="predicted"/>
<accession>A0A4W5NNQ0</accession>
<organism evidence="2 3">
    <name type="scientific">Hucho hucho</name>
    <name type="common">huchen</name>
    <dbReference type="NCBI Taxonomy" id="62062"/>
    <lineage>
        <taxon>Eukaryota</taxon>
        <taxon>Metazoa</taxon>
        <taxon>Chordata</taxon>
        <taxon>Craniata</taxon>
        <taxon>Vertebrata</taxon>
        <taxon>Euteleostomi</taxon>
        <taxon>Actinopterygii</taxon>
        <taxon>Neopterygii</taxon>
        <taxon>Teleostei</taxon>
        <taxon>Protacanthopterygii</taxon>
        <taxon>Salmoniformes</taxon>
        <taxon>Salmonidae</taxon>
        <taxon>Salmoninae</taxon>
        <taxon>Hucho</taxon>
    </lineage>
</organism>
<evidence type="ECO:0000256" key="1">
    <source>
        <dbReference type="SAM" id="SignalP"/>
    </source>
</evidence>
<dbReference type="GeneTree" id="ENSGT00940000158679"/>
<reference evidence="2" key="2">
    <citation type="submission" date="2025-08" db="UniProtKB">
        <authorList>
            <consortium name="Ensembl"/>
        </authorList>
    </citation>
    <scope>IDENTIFICATION</scope>
</reference>
<keyword evidence="3" id="KW-1185">Reference proteome</keyword>
<protein>
    <submittedName>
        <fullName evidence="2">Opioid binding protein/cell adhesion molecule-like</fullName>
    </submittedName>
</protein>
<dbReference type="AlphaFoldDB" id="A0A4W5NNQ0"/>
<dbReference type="Proteomes" id="UP000314982">
    <property type="component" value="Unassembled WGS sequence"/>
</dbReference>
<evidence type="ECO:0000313" key="3">
    <source>
        <dbReference type="Proteomes" id="UP000314982"/>
    </source>
</evidence>